<name>A0AAD8WRB0_LOLMU</name>
<accession>A0AAD8WRB0</accession>
<feature type="coiled-coil region" evidence="1">
    <location>
        <begin position="156"/>
        <end position="183"/>
    </location>
</feature>
<protein>
    <submittedName>
        <fullName evidence="2">Uncharacterized protein</fullName>
    </submittedName>
</protein>
<evidence type="ECO:0000313" key="3">
    <source>
        <dbReference type="Proteomes" id="UP001231189"/>
    </source>
</evidence>
<comment type="caution">
    <text evidence="2">The sequence shown here is derived from an EMBL/GenBank/DDBJ whole genome shotgun (WGS) entry which is preliminary data.</text>
</comment>
<evidence type="ECO:0000256" key="1">
    <source>
        <dbReference type="SAM" id="Coils"/>
    </source>
</evidence>
<sequence length="425" mass="48236">MGRAAYGRNDEGFKLLAPKDDCLVDALSILELQGDLARTNLSDSRTAFTCLFPHFFQTNRAKIFVNLVKRFLPNEDLALAYRRENLKISIEGTISLVANSGQQVDWAKAGDAQQDQQGQVEGASEGCQATLEEDHRLLHAEVCWFYQYRQDGDSSNDDLSQELSELRKQLQSMKKQVVLAMDQSRKSSEREKIALQQAQEALALKEIAVAEVAQAVSREDYILNLMTDASLDMAGSFLDVAAEDQRVDARSDLLVKLALQNNSSFWATPDRTWRIVRFQDRAGQVREYLEFCTKTLAMVYNAMFPRNLRPKTIPDLMDKFKSAHRIHGFVKAQLMAGARFAMIMLQICYPKLDMSNIVEICHAKLRKRKKNVDKINDVVTPVADKMIDDLIRMDANFFMEGHYADFMGATAEGERVNIDDLIRID</sequence>
<dbReference type="Proteomes" id="UP001231189">
    <property type="component" value="Unassembled WGS sequence"/>
</dbReference>
<dbReference type="EMBL" id="JAUUTY010000002">
    <property type="protein sequence ID" value="KAK1678032.1"/>
    <property type="molecule type" value="Genomic_DNA"/>
</dbReference>
<gene>
    <name evidence="2" type="ORF">QYE76_038880</name>
</gene>
<evidence type="ECO:0000313" key="2">
    <source>
        <dbReference type="EMBL" id="KAK1678032.1"/>
    </source>
</evidence>
<dbReference type="AlphaFoldDB" id="A0AAD8WRB0"/>
<proteinExistence type="predicted"/>
<keyword evidence="1" id="KW-0175">Coiled coil</keyword>
<keyword evidence="3" id="KW-1185">Reference proteome</keyword>
<reference evidence="2" key="1">
    <citation type="submission" date="2023-07" db="EMBL/GenBank/DDBJ databases">
        <title>A chromosome-level genome assembly of Lolium multiflorum.</title>
        <authorList>
            <person name="Chen Y."/>
            <person name="Copetti D."/>
            <person name="Kolliker R."/>
            <person name="Studer B."/>
        </authorList>
    </citation>
    <scope>NUCLEOTIDE SEQUENCE</scope>
    <source>
        <strain evidence="2">02402/16</strain>
        <tissue evidence="2">Leaf</tissue>
    </source>
</reference>
<organism evidence="2 3">
    <name type="scientific">Lolium multiflorum</name>
    <name type="common">Italian ryegrass</name>
    <name type="synonym">Lolium perenne subsp. multiflorum</name>
    <dbReference type="NCBI Taxonomy" id="4521"/>
    <lineage>
        <taxon>Eukaryota</taxon>
        <taxon>Viridiplantae</taxon>
        <taxon>Streptophyta</taxon>
        <taxon>Embryophyta</taxon>
        <taxon>Tracheophyta</taxon>
        <taxon>Spermatophyta</taxon>
        <taxon>Magnoliopsida</taxon>
        <taxon>Liliopsida</taxon>
        <taxon>Poales</taxon>
        <taxon>Poaceae</taxon>
        <taxon>BOP clade</taxon>
        <taxon>Pooideae</taxon>
        <taxon>Poodae</taxon>
        <taxon>Poeae</taxon>
        <taxon>Poeae Chloroplast Group 2 (Poeae type)</taxon>
        <taxon>Loliodinae</taxon>
        <taxon>Loliinae</taxon>
        <taxon>Lolium</taxon>
    </lineage>
</organism>